<evidence type="ECO:0000256" key="5">
    <source>
        <dbReference type="ARBA" id="ARBA00022989"/>
    </source>
</evidence>
<accession>A0A371ETW8</accession>
<dbReference type="Pfam" id="PF08137">
    <property type="entry name" value="DVL"/>
    <property type="match status" value="1"/>
</dbReference>
<feature type="non-terminal residue" evidence="10">
    <location>
        <position position="1"/>
    </location>
</feature>
<comment type="subcellular location">
    <subcellularLocation>
        <location evidence="1">Cell membrane</location>
        <topology evidence="1">Single-pass membrane protein</topology>
    </subcellularLocation>
</comment>
<dbReference type="GO" id="GO:0005886">
    <property type="term" value="C:plasma membrane"/>
    <property type="evidence" value="ECO:0007669"/>
    <property type="project" value="UniProtKB-SubCell"/>
</dbReference>
<dbReference type="AlphaFoldDB" id="A0A371ETW8"/>
<evidence type="ECO:0000256" key="2">
    <source>
        <dbReference type="ARBA" id="ARBA00022473"/>
    </source>
</evidence>
<protein>
    <submittedName>
        <fullName evidence="10">Uncharacterized protein</fullName>
    </submittedName>
</protein>
<gene>
    <name evidence="10" type="ORF">CR513_51382</name>
</gene>
<evidence type="ECO:0000313" key="10">
    <source>
        <dbReference type="EMBL" id="RDX69500.1"/>
    </source>
</evidence>
<evidence type="ECO:0000256" key="9">
    <source>
        <dbReference type="SAM" id="Phobius"/>
    </source>
</evidence>
<comment type="similarity">
    <text evidence="7">Belongs to the DVL/RTFL small polypeptides family.</text>
</comment>
<proteinExistence type="inferred from homology"/>
<name>A0A371ETW8_MUCPR</name>
<dbReference type="Proteomes" id="UP000257109">
    <property type="component" value="Unassembled WGS sequence"/>
</dbReference>
<evidence type="ECO:0000256" key="8">
    <source>
        <dbReference type="SAM" id="MobiDB-lite"/>
    </source>
</evidence>
<evidence type="ECO:0000256" key="4">
    <source>
        <dbReference type="ARBA" id="ARBA00022692"/>
    </source>
</evidence>
<dbReference type="PANTHER" id="PTHR47855:SF6">
    <property type="entry name" value="ROTUNDIFOLIA LIKE 8"/>
    <property type="match status" value="1"/>
</dbReference>
<evidence type="ECO:0000313" key="11">
    <source>
        <dbReference type="Proteomes" id="UP000257109"/>
    </source>
</evidence>
<dbReference type="EMBL" id="QJKJ01012085">
    <property type="protein sequence ID" value="RDX69500.1"/>
    <property type="molecule type" value="Genomic_DNA"/>
</dbReference>
<comment type="caution">
    <text evidence="10">The sequence shown here is derived from an EMBL/GenBank/DDBJ whole genome shotgun (WGS) entry which is preliminary data.</text>
</comment>
<evidence type="ECO:0000256" key="3">
    <source>
        <dbReference type="ARBA" id="ARBA00022475"/>
    </source>
</evidence>
<evidence type="ECO:0000256" key="1">
    <source>
        <dbReference type="ARBA" id="ARBA00004162"/>
    </source>
</evidence>
<sequence>MKMGSPSMGGSKRRVSSRGLGGALREQRARLYIIRRVYFTIIMFSSLAFFLFLSLLHRFARIMLLSSKIWKPEENLLTRWVFLDCWEYSREIRVHPNQDYWFYTYKTKI</sequence>
<keyword evidence="3" id="KW-1003">Cell membrane</keyword>
<evidence type="ECO:0000256" key="7">
    <source>
        <dbReference type="ARBA" id="ARBA00024340"/>
    </source>
</evidence>
<dbReference type="GO" id="GO:0048367">
    <property type="term" value="P:shoot system development"/>
    <property type="evidence" value="ECO:0007669"/>
    <property type="project" value="UniProtKB-ARBA"/>
</dbReference>
<keyword evidence="4 9" id="KW-0812">Transmembrane</keyword>
<keyword evidence="5 9" id="KW-1133">Transmembrane helix</keyword>
<keyword evidence="11" id="KW-1185">Reference proteome</keyword>
<feature type="transmembrane region" description="Helical" evidence="9">
    <location>
        <begin position="37"/>
        <end position="56"/>
    </location>
</feature>
<dbReference type="OrthoDB" id="602011at2759"/>
<keyword evidence="6 9" id="KW-0472">Membrane</keyword>
<keyword evidence="2" id="KW-0217">Developmental protein</keyword>
<organism evidence="10 11">
    <name type="scientific">Mucuna pruriens</name>
    <name type="common">Velvet bean</name>
    <name type="synonym">Dolichos pruriens</name>
    <dbReference type="NCBI Taxonomy" id="157652"/>
    <lineage>
        <taxon>Eukaryota</taxon>
        <taxon>Viridiplantae</taxon>
        <taxon>Streptophyta</taxon>
        <taxon>Embryophyta</taxon>
        <taxon>Tracheophyta</taxon>
        <taxon>Spermatophyta</taxon>
        <taxon>Magnoliopsida</taxon>
        <taxon>eudicotyledons</taxon>
        <taxon>Gunneridae</taxon>
        <taxon>Pentapetalae</taxon>
        <taxon>rosids</taxon>
        <taxon>fabids</taxon>
        <taxon>Fabales</taxon>
        <taxon>Fabaceae</taxon>
        <taxon>Papilionoideae</taxon>
        <taxon>50 kb inversion clade</taxon>
        <taxon>NPAAA clade</taxon>
        <taxon>indigoferoid/millettioid clade</taxon>
        <taxon>Phaseoleae</taxon>
        <taxon>Mucuna</taxon>
    </lineage>
</organism>
<dbReference type="GO" id="GO:0008285">
    <property type="term" value="P:negative regulation of cell population proliferation"/>
    <property type="evidence" value="ECO:0007669"/>
    <property type="project" value="InterPro"/>
</dbReference>
<dbReference type="PANTHER" id="PTHR47855">
    <property type="entry name" value="OS01G0525701 PROTEIN"/>
    <property type="match status" value="1"/>
</dbReference>
<feature type="region of interest" description="Disordered" evidence="8">
    <location>
        <begin position="1"/>
        <end position="22"/>
    </location>
</feature>
<dbReference type="InterPro" id="IPR052153">
    <property type="entry name" value="DVL/RTFL_small_peptides"/>
</dbReference>
<dbReference type="InterPro" id="IPR012552">
    <property type="entry name" value="DVL"/>
</dbReference>
<evidence type="ECO:0000256" key="6">
    <source>
        <dbReference type="ARBA" id="ARBA00023136"/>
    </source>
</evidence>
<reference evidence="10" key="1">
    <citation type="submission" date="2018-05" db="EMBL/GenBank/DDBJ databases">
        <title>Draft genome of Mucuna pruriens seed.</title>
        <authorList>
            <person name="Nnadi N.E."/>
            <person name="Vos R."/>
            <person name="Hasami M.H."/>
            <person name="Devisetty U.K."/>
            <person name="Aguiy J.C."/>
        </authorList>
    </citation>
    <scope>NUCLEOTIDE SEQUENCE [LARGE SCALE GENOMIC DNA]</scope>
    <source>
        <strain evidence="10">JCA_2017</strain>
    </source>
</reference>